<dbReference type="InterPro" id="IPR017907">
    <property type="entry name" value="Znf_RING_CS"/>
</dbReference>
<sequence>MSAEKQSGDDVPKLPGPSIDDDEYCPICLMDTLDPVTVECGHSFCFECLSRVFSQPVFRWTGPRKCPLCRCVISMDATVKIPKP</sequence>
<dbReference type="GO" id="GO:0061630">
    <property type="term" value="F:ubiquitin protein ligase activity"/>
    <property type="evidence" value="ECO:0007669"/>
    <property type="project" value="InterPro"/>
</dbReference>
<evidence type="ECO:0000256" key="1">
    <source>
        <dbReference type="ARBA" id="ARBA00022723"/>
    </source>
</evidence>
<dbReference type="Gene3D" id="3.30.40.10">
    <property type="entry name" value="Zinc/RING finger domain, C3HC4 (zinc finger)"/>
    <property type="match status" value="1"/>
</dbReference>
<evidence type="ECO:0000259" key="5">
    <source>
        <dbReference type="PROSITE" id="PS50089"/>
    </source>
</evidence>
<keyword evidence="7" id="KW-1185">Reference proteome</keyword>
<evidence type="ECO:0000313" key="6">
    <source>
        <dbReference type="EMBL" id="EDW29969.1"/>
    </source>
</evidence>
<dbReference type="InterPro" id="IPR001841">
    <property type="entry name" value="Znf_RING"/>
</dbReference>
<evidence type="ECO:0000256" key="3">
    <source>
        <dbReference type="ARBA" id="ARBA00022833"/>
    </source>
</evidence>
<dbReference type="Pfam" id="PF00097">
    <property type="entry name" value="zf-C3HC4"/>
    <property type="match status" value="1"/>
</dbReference>
<name>B4H0Q4_DROPE</name>
<dbReference type="HOGENOM" id="CLU_2529837_0_0_1"/>
<evidence type="ECO:0000256" key="2">
    <source>
        <dbReference type="ARBA" id="ARBA00022771"/>
    </source>
</evidence>
<dbReference type="OMA" id="NCSICLM"/>
<evidence type="ECO:0000256" key="4">
    <source>
        <dbReference type="PROSITE-ProRule" id="PRU00175"/>
    </source>
</evidence>
<gene>
    <name evidence="6" type="primary">Dper\GL15923</name>
    <name evidence="6" type="ORF">Dper_GL15923</name>
</gene>
<dbReference type="GO" id="GO:0005634">
    <property type="term" value="C:nucleus"/>
    <property type="evidence" value="ECO:0007669"/>
    <property type="project" value="UniProtKB-ARBA"/>
</dbReference>
<dbReference type="PROSITE" id="PS00518">
    <property type="entry name" value="ZF_RING_1"/>
    <property type="match status" value="1"/>
</dbReference>
<dbReference type="InterPro" id="IPR013083">
    <property type="entry name" value="Znf_RING/FYVE/PHD"/>
</dbReference>
<dbReference type="InterPro" id="IPR038896">
    <property type="entry name" value="RNF170"/>
</dbReference>
<dbReference type="GO" id="GO:0060255">
    <property type="term" value="P:regulation of macromolecule metabolic process"/>
    <property type="evidence" value="ECO:0007669"/>
    <property type="project" value="UniProtKB-ARBA"/>
</dbReference>
<dbReference type="InterPro" id="IPR018957">
    <property type="entry name" value="Znf_C3HC4_RING-type"/>
</dbReference>
<keyword evidence="1" id="KW-0479">Metal-binding</keyword>
<dbReference type="STRING" id="7234.B4H0Q4"/>
<feature type="domain" description="RING-type" evidence="5">
    <location>
        <begin position="25"/>
        <end position="70"/>
    </location>
</feature>
<dbReference type="PROSITE" id="PS50089">
    <property type="entry name" value="ZF_RING_2"/>
    <property type="match status" value="1"/>
</dbReference>
<dbReference type="GO" id="GO:0008270">
    <property type="term" value="F:zinc ion binding"/>
    <property type="evidence" value="ECO:0007669"/>
    <property type="project" value="UniProtKB-KW"/>
</dbReference>
<dbReference type="Proteomes" id="UP000008744">
    <property type="component" value="Unassembled WGS sequence"/>
</dbReference>
<dbReference type="AlphaFoldDB" id="B4H0Q4"/>
<dbReference type="PhylomeDB" id="B4H0Q4"/>
<keyword evidence="2 4" id="KW-0863">Zinc-finger</keyword>
<reference evidence="6 7" key="1">
    <citation type="journal article" date="2007" name="Nature">
        <title>Evolution of genes and genomes on the Drosophila phylogeny.</title>
        <authorList>
            <consortium name="Drosophila 12 Genomes Consortium"/>
            <person name="Clark A.G."/>
            <person name="Eisen M.B."/>
            <person name="Smith D.R."/>
            <person name="Bergman C.M."/>
            <person name="Oliver B."/>
            <person name="Markow T.A."/>
            <person name="Kaufman T.C."/>
            <person name="Kellis M."/>
            <person name="Gelbart W."/>
            <person name="Iyer V.N."/>
            <person name="Pollard D.A."/>
            <person name="Sackton T.B."/>
            <person name="Larracuente A.M."/>
            <person name="Singh N.D."/>
            <person name="Abad J.P."/>
            <person name="Abt D.N."/>
            <person name="Adryan B."/>
            <person name="Aguade M."/>
            <person name="Akashi H."/>
            <person name="Anderson W.W."/>
            <person name="Aquadro C.F."/>
            <person name="Ardell D.H."/>
            <person name="Arguello R."/>
            <person name="Artieri C.G."/>
            <person name="Barbash D.A."/>
            <person name="Barker D."/>
            <person name="Barsanti P."/>
            <person name="Batterham P."/>
            <person name="Batzoglou S."/>
            <person name="Begun D."/>
            <person name="Bhutkar A."/>
            <person name="Blanco E."/>
            <person name="Bosak S.A."/>
            <person name="Bradley R.K."/>
            <person name="Brand A.D."/>
            <person name="Brent M.R."/>
            <person name="Brooks A.N."/>
            <person name="Brown R.H."/>
            <person name="Butlin R.K."/>
            <person name="Caggese C."/>
            <person name="Calvi B.R."/>
            <person name="Bernardo de Carvalho A."/>
            <person name="Caspi A."/>
            <person name="Castrezana S."/>
            <person name="Celniker S.E."/>
            <person name="Chang J.L."/>
            <person name="Chapple C."/>
            <person name="Chatterji S."/>
            <person name="Chinwalla A."/>
            <person name="Civetta A."/>
            <person name="Clifton S.W."/>
            <person name="Comeron J.M."/>
            <person name="Costello J.C."/>
            <person name="Coyne J.A."/>
            <person name="Daub J."/>
            <person name="David R.G."/>
            <person name="Delcher A.L."/>
            <person name="Delehaunty K."/>
            <person name="Do C.B."/>
            <person name="Ebling H."/>
            <person name="Edwards K."/>
            <person name="Eickbush T."/>
            <person name="Evans J.D."/>
            <person name="Filipski A."/>
            <person name="Findeiss S."/>
            <person name="Freyhult E."/>
            <person name="Fulton L."/>
            <person name="Fulton R."/>
            <person name="Garcia A.C."/>
            <person name="Gardiner A."/>
            <person name="Garfield D.A."/>
            <person name="Garvin B.E."/>
            <person name="Gibson G."/>
            <person name="Gilbert D."/>
            <person name="Gnerre S."/>
            <person name="Godfrey J."/>
            <person name="Good R."/>
            <person name="Gotea V."/>
            <person name="Gravely B."/>
            <person name="Greenberg A.J."/>
            <person name="Griffiths-Jones S."/>
            <person name="Gross S."/>
            <person name="Guigo R."/>
            <person name="Gustafson E.A."/>
            <person name="Haerty W."/>
            <person name="Hahn M.W."/>
            <person name="Halligan D.L."/>
            <person name="Halpern A.L."/>
            <person name="Halter G.M."/>
            <person name="Han M.V."/>
            <person name="Heger A."/>
            <person name="Hillier L."/>
            <person name="Hinrichs A.S."/>
            <person name="Holmes I."/>
            <person name="Hoskins R.A."/>
            <person name="Hubisz M.J."/>
            <person name="Hultmark D."/>
            <person name="Huntley M.A."/>
            <person name="Jaffe D.B."/>
            <person name="Jagadeeshan S."/>
            <person name="Jeck W.R."/>
            <person name="Johnson J."/>
            <person name="Jones C.D."/>
            <person name="Jordan W.C."/>
            <person name="Karpen G.H."/>
            <person name="Kataoka E."/>
            <person name="Keightley P.D."/>
            <person name="Kheradpour P."/>
            <person name="Kirkness E.F."/>
            <person name="Koerich L.B."/>
            <person name="Kristiansen K."/>
            <person name="Kudrna D."/>
            <person name="Kulathinal R.J."/>
            <person name="Kumar S."/>
            <person name="Kwok R."/>
            <person name="Lander E."/>
            <person name="Langley C.H."/>
            <person name="Lapoint R."/>
            <person name="Lazzaro B.P."/>
            <person name="Lee S.J."/>
            <person name="Levesque L."/>
            <person name="Li R."/>
            <person name="Lin C.F."/>
            <person name="Lin M.F."/>
            <person name="Lindblad-Toh K."/>
            <person name="Llopart A."/>
            <person name="Long M."/>
            <person name="Low L."/>
            <person name="Lozovsky E."/>
            <person name="Lu J."/>
            <person name="Luo M."/>
            <person name="Machado C.A."/>
            <person name="Makalowski W."/>
            <person name="Marzo M."/>
            <person name="Matsuda M."/>
            <person name="Matzkin L."/>
            <person name="McAllister B."/>
            <person name="McBride C.S."/>
            <person name="McKernan B."/>
            <person name="McKernan K."/>
            <person name="Mendez-Lago M."/>
            <person name="Minx P."/>
            <person name="Mollenhauer M.U."/>
            <person name="Montooth K."/>
            <person name="Mount S.M."/>
            <person name="Mu X."/>
            <person name="Myers E."/>
            <person name="Negre B."/>
            <person name="Newfeld S."/>
            <person name="Nielsen R."/>
            <person name="Noor M.A."/>
            <person name="O'Grady P."/>
            <person name="Pachter L."/>
            <person name="Papaceit M."/>
            <person name="Parisi M.J."/>
            <person name="Parisi M."/>
            <person name="Parts L."/>
            <person name="Pedersen J.S."/>
            <person name="Pesole G."/>
            <person name="Phillippy A.M."/>
            <person name="Ponting C.P."/>
            <person name="Pop M."/>
            <person name="Porcelli D."/>
            <person name="Powell J.R."/>
            <person name="Prohaska S."/>
            <person name="Pruitt K."/>
            <person name="Puig M."/>
            <person name="Quesneville H."/>
            <person name="Ram K.R."/>
            <person name="Rand D."/>
            <person name="Rasmussen M.D."/>
            <person name="Reed L.K."/>
            <person name="Reenan R."/>
            <person name="Reily A."/>
            <person name="Remington K.A."/>
            <person name="Rieger T.T."/>
            <person name="Ritchie M.G."/>
            <person name="Robin C."/>
            <person name="Rogers Y.H."/>
            <person name="Rohde C."/>
            <person name="Rozas J."/>
            <person name="Rubenfield M.J."/>
            <person name="Ruiz A."/>
            <person name="Russo S."/>
            <person name="Salzberg S.L."/>
            <person name="Sanchez-Gracia A."/>
            <person name="Saranga D.J."/>
            <person name="Sato H."/>
            <person name="Schaeffer S.W."/>
            <person name="Schatz M.C."/>
            <person name="Schlenke T."/>
            <person name="Schwartz R."/>
            <person name="Segarra C."/>
            <person name="Singh R.S."/>
            <person name="Sirot L."/>
            <person name="Sirota M."/>
            <person name="Sisneros N.B."/>
            <person name="Smith C.D."/>
            <person name="Smith T.F."/>
            <person name="Spieth J."/>
            <person name="Stage D.E."/>
            <person name="Stark A."/>
            <person name="Stephan W."/>
            <person name="Strausberg R.L."/>
            <person name="Strempel S."/>
            <person name="Sturgill D."/>
            <person name="Sutton G."/>
            <person name="Sutton G.G."/>
            <person name="Tao W."/>
            <person name="Teichmann S."/>
            <person name="Tobari Y.N."/>
            <person name="Tomimura Y."/>
            <person name="Tsolas J.M."/>
            <person name="Valente V.L."/>
            <person name="Venter E."/>
            <person name="Venter J.C."/>
            <person name="Vicario S."/>
            <person name="Vieira F.G."/>
            <person name="Vilella A.J."/>
            <person name="Villasante A."/>
            <person name="Walenz B."/>
            <person name="Wang J."/>
            <person name="Wasserman M."/>
            <person name="Watts T."/>
            <person name="Wilson D."/>
            <person name="Wilson R.K."/>
            <person name="Wing R.A."/>
            <person name="Wolfner M.F."/>
            <person name="Wong A."/>
            <person name="Wong G.K."/>
            <person name="Wu C.I."/>
            <person name="Wu G."/>
            <person name="Yamamoto D."/>
            <person name="Yang H.P."/>
            <person name="Yang S.P."/>
            <person name="Yorke J.A."/>
            <person name="Yoshida K."/>
            <person name="Zdobnov E."/>
            <person name="Zhang P."/>
            <person name="Zhang Y."/>
            <person name="Zimin A.V."/>
            <person name="Baldwin J."/>
            <person name="Abdouelleil A."/>
            <person name="Abdulkadir J."/>
            <person name="Abebe A."/>
            <person name="Abera B."/>
            <person name="Abreu J."/>
            <person name="Acer S.C."/>
            <person name="Aftuck L."/>
            <person name="Alexander A."/>
            <person name="An P."/>
            <person name="Anderson E."/>
            <person name="Anderson S."/>
            <person name="Arachi H."/>
            <person name="Azer M."/>
            <person name="Bachantsang P."/>
            <person name="Barry A."/>
            <person name="Bayul T."/>
            <person name="Berlin A."/>
            <person name="Bessette D."/>
            <person name="Bloom T."/>
            <person name="Blye J."/>
            <person name="Boguslavskiy L."/>
            <person name="Bonnet C."/>
            <person name="Boukhgalter B."/>
            <person name="Bourzgui I."/>
            <person name="Brown A."/>
            <person name="Cahill P."/>
            <person name="Channer S."/>
            <person name="Cheshatsang Y."/>
            <person name="Chuda L."/>
            <person name="Citroen M."/>
            <person name="Collymore A."/>
            <person name="Cooke P."/>
            <person name="Costello M."/>
            <person name="D'Aco K."/>
            <person name="Daza R."/>
            <person name="De Haan G."/>
            <person name="DeGray S."/>
            <person name="DeMaso C."/>
            <person name="Dhargay N."/>
            <person name="Dooley K."/>
            <person name="Dooley E."/>
            <person name="Doricent M."/>
            <person name="Dorje P."/>
            <person name="Dorjee K."/>
            <person name="Dupes A."/>
            <person name="Elong R."/>
            <person name="Falk J."/>
            <person name="Farina A."/>
            <person name="Faro S."/>
            <person name="Ferguson D."/>
            <person name="Fisher S."/>
            <person name="Foley C.D."/>
            <person name="Franke A."/>
            <person name="Friedrich D."/>
            <person name="Gadbois L."/>
            <person name="Gearin G."/>
            <person name="Gearin C.R."/>
            <person name="Giannoukos G."/>
            <person name="Goode T."/>
            <person name="Graham J."/>
            <person name="Grandbois E."/>
            <person name="Grewal S."/>
            <person name="Gyaltsen K."/>
            <person name="Hafez N."/>
            <person name="Hagos B."/>
            <person name="Hall J."/>
            <person name="Henson C."/>
            <person name="Hollinger A."/>
            <person name="Honan T."/>
            <person name="Huard M.D."/>
            <person name="Hughes L."/>
            <person name="Hurhula B."/>
            <person name="Husby M.E."/>
            <person name="Kamat A."/>
            <person name="Kanga B."/>
            <person name="Kashin S."/>
            <person name="Khazanovich D."/>
            <person name="Kisner P."/>
            <person name="Lance K."/>
            <person name="Lara M."/>
            <person name="Lee W."/>
            <person name="Lennon N."/>
            <person name="Letendre F."/>
            <person name="LeVine R."/>
            <person name="Lipovsky A."/>
            <person name="Liu X."/>
            <person name="Liu J."/>
            <person name="Liu S."/>
            <person name="Lokyitsang T."/>
            <person name="Lokyitsang Y."/>
            <person name="Lubonja R."/>
            <person name="Lui A."/>
            <person name="MacDonald P."/>
            <person name="Magnisalis V."/>
            <person name="Maru K."/>
            <person name="Matthews C."/>
            <person name="McCusker W."/>
            <person name="McDonough S."/>
            <person name="Mehta T."/>
            <person name="Meldrim J."/>
            <person name="Meneus L."/>
            <person name="Mihai O."/>
            <person name="Mihalev A."/>
            <person name="Mihova T."/>
            <person name="Mittelman R."/>
            <person name="Mlenga V."/>
            <person name="Montmayeur A."/>
            <person name="Mulrain L."/>
            <person name="Navidi A."/>
            <person name="Naylor J."/>
            <person name="Negash T."/>
            <person name="Nguyen T."/>
            <person name="Nguyen N."/>
            <person name="Nicol R."/>
            <person name="Norbu C."/>
            <person name="Norbu N."/>
            <person name="Novod N."/>
            <person name="O'Neill B."/>
            <person name="Osman S."/>
            <person name="Markiewicz E."/>
            <person name="Oyono O.L."/>
            <person name="Patti C."/>
            <person name="Phunkhang P."/>
            <person name="Pierre F."/>
            <person name="Priest M."/>
            <person name="Raghuraman S."/>
            <person name="Rege F."/>
            <person name="Reyes R."/>
            <person name="Rise C."/>
            <person name="Rogov P."/>
            <person name="Ross K."/>
            <person name="Ryan E."/>
            <person name="Settipalli S."/>
            <person name="Shea T."/>
            <person name="Sherpa N."/>
            <person name="Shi L."/>
            <person name="Shih D."/>
            <person name="Sparrow T."/>
            <person name="Spaulding J."/>
            <person name="Stalker J."/>
            <person name="Stange-Thomann N."/>
            <person name="Stavropoulos S."/>
            <person name="Stone C."/>
            <person name="Strader C."/>
            <person name="Tesfaye S."/>
            <person name="Thomson T."/>
            <person name="Thoulutsang Y."/>
            <person name="Thoulutsang D."/>
            <person name="Topham K."/>
            <person name="Topping I."/>
            <person name="Tsamla T."/>
            <person name="Vassiliev H."/>
            <person name="Vo A."/>
            <person name="Wangchuk T."/>
            <person name="Wangdi T."/>
            <person name="Weiand M."/>
            <person name="Wilkinson J."/>
            <person name="Wilson A."/>
            <person name="Yadav S."/>
            <person name="Young G."/>
            <person name="Yu Q."/>
            <person name="Zembek L."/>
            <person name="Zhong D."/>
            <person name="Zimmer A."/>
            <person name="Zwirko Z."/>
            <person name="Jaffe D.B."/>
            <person name="Alvarez P."/>
            <person name="Brockman W."/>
            <person name="Butler J."/>
            <person name="Chin C."/>
            <person name="Gnerre S."/>
            <person name="Grabherr M."/>
            <person name="Kleber M."/>
            <person name="Mauceli E."/>
            <person name="MacCallum I."/>
        </authorList>
    </citation>
    <scope>NUCLEOTIDE SEQUENCE [LARGE SCALE GENOMIC DNA]</scope>
    <source>
        <strain evidence="7">MSH-3 / Tucson 14011-0111.49</strain>
    </source>
</reference>
<dbReference type="SUPFAM" id="SSF57850">
    <property type="entry name" value="RING/U-box"/>
    <property type="match status" value="1"/>
</dbReference>
<accession>B4H0Q4</accession>
<dbReference type="PANTHER" id="PTHR22894">
    <property type="entry name" value="RING-TYPE DOMAIN-CONTAINING PROTEIN"/>
    <property type="match status" value="1"/>
</dbReference>
<protein>
    <submittedName>
        <fullName evidence="6">GL15923</fullName>
    </submittedName>
</protein>
<organism evidence="7">
    <name type="scientific">Drosophila persimilis</name>
    <name type="common">Fruit fly</name>
    <dbReference type="NCBI Taxonomy" id="7234"/>
    <lineage>
        <taxon>Eukaryota</taxon>
        <taxon>Metazoa</taxon>
        <taxon>Ecdysozoa</taxon>
        <taxon>Arthropoda</taxon>
        <taxon>Hexapoda</taxon>
        <taxon>Insecta</taxon>
        <taxon>Pterygota</taxon>
        <taxon>Neoptera</taxon>
        <taxon>Endopterygota</taxon>
        <taxon>Diptera</taxon>
        <taxon>Brachycera</taxon>
        <taxon>Muscomorpha</taxon>
        <taxon>Ephydroidea</taxon>
        <taxon>Drosophilidae</taxon>
        <taxon>Drosophila</taxon>
        <taxon>Sophophora</taxon>
    </lineage>
</organism>
<dbReference type="SMART" id="SM00184">
    <property type="entry name" value="RING"/>
    <property type="match status" value="1"/>
</dbReference>
<dbReference type="EMBL" id="CH479201">
    <property type="protein sequence ID" value="EDW29969.1"/>
    <property type="molecule type" value="Genomic_DNA"/>
</dbReference>
<dbReference type="PANTHER" id="PTHR22894:SF5">
    <property type="entry name" value="RING-TYPE DOMAIN-CONTAINING PROTEIN"/>
    <property type="match status" value="1"/>
</dbReference>
<proteinExistence type="predicted"/>
<evidence type="ECO:0000313" key="7">
    <source>
        <dbReference type="Proteomes" id="UP000008744"/>
    </source>
</evidence>
<keyword evidence="3" id="KW-0862">Zinc</keyword>